<dbReference type="AlphaFoldDB" id="A0A0E9VKH0"/>
<reference evidence="1" key="1">
    <citation type="submission" date="2014-11" db="EMBL/GenBank/DDBJ databases">
        <authorList>
            <person name="Amaro Gonzalez C."/>
        </authorList>
    </citation>
    <scope>NUCLEOTIDE SEQUENCE</scope>
</reference>
<evidence type="ECO:0000313" key="1">
    <source>
        <dbReference type="EMBL" id="JAH77895.1"/>
    </source>
</evidence>
<reference evidence="1" key="2">
    <citation type="journal article" date="2015" name="Fish Shellfish Immunol.">
        <title>Early steps in the European eel (Anguilla anguilla)-Vibrio vulnificus interaction in the gills: Role of the RtxA13 toxin.</title>
        <authorList>
            <person name="Callol A."/>
            <person name="Pajuelo D."/>
            <person name="Ebbesson L."/>
            <person name="Teles M."/>
            <person name="MacKenzie S."/>
            <person name="Amaro C."/>
        </authorList>
    </citation>
    <scope>NUCLEOTIDE SEQUENCE</scope>
</reference>
<proteinExistence type="predicted"/>
<organism evidence="1">
    <name type="scientific">Anguilla anguilla</name>
    <name type="common">European freshwater eel</name>
    <name type="synonym">Muraena anguilla</name>
    <dbReference type="NCBI Taxonomy" id="7936"/>
    <lineage>
        <taxon>Eukaryota</taxon>
        <taxon>Metazoa</taxon>
        <taxon>Chordata</taxon>
        <taxon>Craniata</taxon>
        <taxon>Vertebrata</taxon>
        <taxon>Euteleostomi</taxon>
        <taxon>Actinopterygii</taxon>
        <taxon>Neopterygii</taxon>
        <taxon>Teleostei</taxon>
        <taxon>Anguilliformes</taxon>
        <taxon>Anguillidae</taxon>
        <taxon>Anguilla</taxon>
    </lineage>
</organism>
<accession>A0A0E9VKH0</accession>
<dbReference type="EMBL" id="GBXM01030682">
    <property type="protein sequence ID" value="JAH77895.1"/>
    <property type="molecule type" value="Transcribed_RNA"/>
</dbReference>
<name>A0A0E9VKH0_ANGAN</name>
<protein>
    <submittedName>
        <fullName evidence="1">Uncharacterized protein</fullName>
    </submittedName>
</protein>
<sequence>MSLTVGQGSTTREDPFSGFCVNFCSYYLINLIIS</sequence>